<dbReference type="Proteomes" id="UP001556367">
    <property type="component" value="Unassembled WGS sequence"/>
</dbReference>
<evidence type="ECO:0000313" key="1">
    <source>
        <dbReference type="EMBL" id="KAL0947575.1"/>
    </source>
</evidence>
<proteinExistence type="predicted"/>
<sequence>MSLISERKPRGTGRRWTNVAWARGASMVGWQGLALKTSTFAAAQGSSMHLVMSYISSLLRRDLTYARHSVSLLARPPTAIHQLHRDIQTMNRFSGVSLDAEGCLSSPLSHLKVVKPISSTCGLPRLLKTLA</sequence>
<accession>A0ABR3IW94</accession>
<organism evidence="1 2">
    <name type="scientific">Hohenbuehelia grisea</name>
    <dbReference type="NCBI Taxonomy" id="104357"/>
    <lineage>
        <taxon>Eukaryota</taxon>
        <taxon>Fungi</taxon>
        <taxon>Dikarya</taxon>
        <taxon>Basidiomycota</taxon>
        <taxon>Agaricomycotina</taxon>
        <taxon>Agaricomycetes</taxon>
        <taxon>Agaricomycetidae</taxon>
        <taxon>Agaricales</taxon>
        <taxon>Pleurotineae</taxon>
        <taxon>Pleurotaceae</taxon>
        <taxon>Hohenbuehelia</taxon>
    </lineage>
</organism>
<name>A0ABR3IW94_9AGAR</name>
<evidence type="ECO:0000313" key="2">
    <source>
        <dbReference type="Proteomes" id="UP001556367"/>
    </source>
</evidence>
<protein>
    <submittedName>
        <fullName evidence="1">Uncharacterized protein</fullName>
    </submittedName>
</protein>
<reference evidence="2" key="1">
    <citation type="submission" date="2024-06" db="EMBL/GenBank/DDBJ databases">
        <title>Multi-omics analyses provide insights into the biosynthesis of the anticancer antibiotic pleurotin in Hohenbuehelia grisea.</title>
        <authorList>
            <person name="Weaver J.A."/>
            <person name="Alberti F."/>
        </authorList>
    </citation>
    <scope>NUCLEOTIDE SEQUENCE [LARGE SCALE GENOMIC DNA]</scope>
    <source>
        <strain evidence="2">T-177</strain>
    </source>
</reference>
<keyword evidence="2" id="KW-1185">Reference proteome</keyword>
<comment type="caution">
    <text evidence="1">The sequence shown here is derived from an EMBL/GenBank/DDBJ whole genome shotgun (WGS) entry which is preliminary data.</text>
</comment>
<dbReference type="EMBL" id="JASNQZ010000015">
    <property type="protein sequence ID" value="KAL0947575.1"/>
    <property type="molecule type" value="Genomic_DNA"/>
</dbReference>
<gene>
    <name evidence="1" type="ORF">HGRIS_013663</name>
</gene>